<dbReference type="EMBL" id="CP157947">
    <property type="protein sequence ID" value="XBS69010.1"/>
    <property type="molecule type" value="Genomic_DNA"/>
</dbReference>
<dbReference type="AlphaFoldDB" id="A0AAU7Q7S2"/>
<protein>
    <submittedName>
        <fullName evidence="1">Uncharacterized protein</fullName>
    </submittedName>
</protein>
<organism evidence="1">
    <name type="scientific">Acerihabitans sp. KWT182</name>
    <dbReference type="NCBI Taxonomy" id="3157919"/>
    <lineage>
        <taxon>Bacteria</taxon>
        <taxon>Pseudomonadati</taxon>
        <taxon>Pseudomonadota</taxon>
        <taxon>Gammaproteobacteria</taxon>
        <taxon>Enterobacterales</taxon>
        <taxon>Pectobacteriaceae</taxon>
        <taxon>Acerihabitans</taxon>
    </lineage>
</organism>
<sequence>MQNAELMGENFCPAQRVTVFTNENIALFHATSGSSSAVQSSKRSVDSLPSGTEVKNQAMMVLSTIRPINHWHNGTNQQFKGPSRLWIATVVPVY</sequence>
<accession>A0AAU7Q7S2</accession>
<proteinExistence type="predicted"/>
<evidence type="ECO:0000313" key="1">
    <source>
        <dbReference type="EMBL" id="XBS69010.1"/>
    </source>
</evidence>
<name>A0AAU7Q7S2_9GAMM</name>
<gene>
    <name evidence="1" type="ORF">ABK905_21235</name>
</gene>
<reference evidence="1" key="1">
    <citation type="submission" date="2024-06" db="EMBL/GenBank/DDBJ databases">
        <authorList>
            <person name="Coelho C."/>
            <person name="Bento M."/>
            <person name="Garcia E."/>
            <person name="Camelo A."/>
            <person name="Brandao I."/>
            <person name="Espirito Santo C."/>
            <person name="Trovao J."/>
            <person name="Verissimo A."/>
            <person name="Costa J."/>
            <person name="Tiago I."/>
        </authorList>
    </citation>
    <scope>NUCLEOTIDE SEQUENCE</scope>
    <source>
        <strain evidence="1">KWT182</strain>
    </source>
</reference>